<dbReference type="Gene3D" id="3.40.50.300">
    <property type="entry name" value="P-loop containing nucleotide triphosphate hydrolases"/>
    <property type="match status" value="1"/>
</dbReference>
<protein>
    <submittedName>
        <fullName evidence="1">AAA domain protein</fullName>
    </submittedName>
</protein>
<evidence type="ECO:0000313" key="2">
    <source>
        <dbReference type="Proteomes" id="UP000033580"/>
    </source>
</evidence>
<name>A0A0F3RNH7_ORITS</name>
<dbReference type="EMBL" id="LAOR01000002">
    <property type="protein sequence ID" value="KJW07885.1"/>
    <property type="molecule type" value="Genomic_DNA"/>
</dbReference>
<dbReference type="InterPro" id="IPR027417">
    <property type="entry name" value="P-loop_NTPase"/>
</dbReference>
<organism evidence="1 2">
    <name type="scientific">Orientia tsutsugamushi str. UT144</name>
    <dbReference type="NCBI Taxonomy" id="1441384"/>
    <lineage>
        <taxon>Bacteria</taxon>
        <taxon>Pseudomonadati</taxon>
        <taxon>Pseudomonadota</taxon>
        <taxon>Alphaproteobacteria</taxon>
        <taxon>Rickettsiales</taxon>
        <taxon>Rickettsiaceae</taxon>
        <taxon>Rickettsieae</taxon>
        <taxon>Orientia</taxon>
    </lineage>
</organism>
<reference evidence="1 2" key="1">
    <citation type="submission" date="2015-01" db="EMBL/GenBank/DDBJ databases">
        <title>Genome Sequencing of Rickettsiales.</title>
        <authorList>
            <person name="Daugherty S.C."/>
            <person name="Su Q."/>
            <person name="Abolude K."/>
            <person name="Beier-Sexton M."/>
            <person name="Carlyon J.A."/>
            <person name="Carter R."/>
            <person name="Day N.P."/>
            <person name="Dumler S.J."/>
            <person name="Dyachenko V."/>
            <person name="Godinez A."/>
            <person name="Kurtti T.J."/>
            <person name="Lichay M."/>
            <person name="Mullins K.E."/>
            <person name="Ott S."/>
            <person name="Pappas-Brown V."/>
            <person name="Paris D.H."/>
            <person name="Patel P."/>
            <person name="Richards A.L."/>
            <person name="Sadzewicz L."/>
            <person name="Sears K."/>
            <person name="Seidman D."/>
            <person name="Sengamalay N."/>
            <person name="Stenos J."/>
            <person name="Tallon L.J."/>
            <person name="Vincent G."/>
            <person name="Fraser C.M."/>
            <person name="Munderloh U."/>
            <person name="Dunning-Hotopp J.C."/>
        </authorList>
    </citation>
    <scope>NUCLEOTIDE SEQUENCE [LARGE SCALE GENOMIC DNA]</scope>
    <source>
        <strain evidence="1 2">UT144</strain>
    </source>
</reference>
<proteinExistence type="predicted"/>
<dbReference type="AlphaFoldDB" id="A0A0F3RNH7"/>
<accession>A0A0F3RNH7</accession>
<evidence type="ECO:0000313" key="1">
    <source>
        <dbReference type="EMBL" id="KJW07885.1"/>
    </source>
</evidence>
<sequence length="188" mass="21441">MTQPTTIIYLTGKPGVGKYSIAKELAAKYGFIVCDNQLINNPIFELLQYDGYAKIPDFAWDTIARIRDEVLDFLAHHAQKSYVLTNCLADTQEDRELYGQVQQMAQTRGSLFIPVQIQISKEEHLKRLTRPERRQRWKSIDPSDAEDNGPLISITHPNLFALNVSNLSSKDAAEAIMNHIKILSQRRI</sequence>
<dbReference type="PATRIC" id="fig|1441384.3.peg.1085"/>
<dbReference type="SUPFAM" id="SSF52540">
    <property type="entry name" value="P-loop containing nucleoside triphosphate hydrolases"/>
    <property type="match status" value="1"/>
</dbReference>
<dbReference type="Proteomes" id="UP000033580">
    <property type="component" value="Unassembled WGS sequence"/>
</dbReference>
<gene>
    <name evidence="1" type="ORF">OTUT144_0055</name>
</gene>
<comment type="caution">
    <text evidence="1">The sequence shown here is derived from an EMBL/GenBank/DDBJ whole genome shotgun (WGS) entry which is preliminary data.</text>
</comment>